<dbReference type="InterPro" id="IPR012132">
    <property type="entry name" value="GMC_OxRdtase"/>
</dbReference>
<name>A0A9P5L8Y1_9HYPO</name>
<dbReference type="Gene3D" id="3.50.50.60">
    <property type="entry name" value="FAD/NAD(P)-binding domain"/>
    <property type="match status" value="1"/>
</dbReference>
<protein>
    <recommendedName>
        <fullName evidence="9 10">Glucose-methanol-choline oxidoreductase N-terminal domain-containing protein</fullName>
    </recommendedName>
</protein>
<feature type="binding site" evidence="7">
    <location>
        <begin position="541"/>
        <end position="542"/>
    </location>
    <ligand>
        <name>FAD</name>
        <dbReference type="ChEBI" id="CHEBI:57692"/>
    </ligand>
</feature>
<dbReference type="InterPro" id="IPR036188">
    <property type="entry name" value="FAD/NAD-bd_sf"/>
</dbReference>
<dbReference type="InterPro" id="IPR000172">
    <property type="entry name" value="GMC_OxRdtase_N"/>
</dbReference>
<accession>A0A9P5L8Y1</accession>
<evidence type="ECO:0000256" key="1">
    <source>
        <dbReference type="ARBA" id="ARBA00001974"/>
    </source>
</evidence>
<evidence type="ECO:0000256" key="4">
    <source>
        <dbReference type="ARBA" id="ARBA00022827"/>
    </source>
</evidence>
<organism evidence="11 12">
    <name type="scientific">Cylindrodendrum hubeiense</name>
    <dbReference type="NCBI Taxonomy" id="595255"/>
    <lineage>
        <taxon>Eukaryota</taxon>
        <taxon>Fungi</taxon>
        <taxon>Dikarya</taxon>
        <taxon>Ascomycota</taxon>
        <taxon>Pezizomycotina</taxon>
        <taxon>Sordariomycetes</taxon>
        <taxon>Hypocreomycetidae</taxon>
        <taxon>Hypocreales</taxon>
        <taxon>Nectriaceae</taxon>
        <taxon>Cylindrodendrum</taxon>
    </lineage>
</organism>
<dbReference type="OrthoDB" id="269227at2759"/>
<dbReference type="PROSITE" id="PS00623">
    <property type="entry name" value="GMC_OXRED_1"/>
    <property type="match status" value="1"/>
</dbReference>
<keyword evidence="12" id="KW-1185">Reference proteome</keyword>
<evidence type="ECO:0000259" key="10">
    <source>
        <dbReference type="PROSITE" id="PS00624"/>
    </source>
</evidence>
<gene>
    <name evidence="11" type="ORF">G7Z17_g8527</name>
</gene>
<feature type="active site" description="Proton donor" evidence="6">
    <location>
        <position position="542"/>
    </location>
</feature>
<feature type="domain" description="Glucose-methanol-choline oxidoreductase N-terminal" evidence="10">
    <location>
        <begin position="283"/>
        <end position="297"/>
    </location>
</feature>
<keyword evidence="5" id="KW-0560">Oxidoreductase</keyword>
<dbReference type="PANTHER" id="PTHR11552:SF201">
    <property type="entry name" value="GLUCOSE-METHANOL-CHOLINE OXIDOREDUCTASE N-TERMINAL DOMAIN-CONTAINING PROTEIN"/>
    <property type="match status" value="1"/>
</dbReference>
<feature type="domain" description="Glucose-methanol-choline oxidoreductase N-terminal" evidence="9">
    <location>
        <begin position="96"/>
        <end position="119"/>
    </location>
</feature>
<evidence type="ECO:0000313" key="12">
    <source>
        <dbReference type="Proteomes" id="UP000722485"/>
    </source>
</evidence>
<dbReference type="GO" id="GO:0016614">
    <property type="term" value="F:oxidoreductase activity, acting on CH-OH group of donors"/>
    <property type="evidence" value="ECO:0007669"/>
    <property type="project" value="InterPro"/>
</dbReference>
<dbReference type="InterPro" id="IPR007867">
    <property type="entry name" value="GMC_OxRtase_C"/>
</dbReference>
<dbReference type="Pfam" id="PF00732">
    <property type="entry name" value="GMC_oxred_N"/>
    <property type="match status" value="1"/>
</dbReference>
<feature type="binding site" evidence="7">
    <location>
        <position position="102"/>
    </location>
    <ligand>
        <name>FAD</name>
        <dbReference type="ChEBI" id="CHEBI:57692"/>
    </ligand>
</feature>
<evidence type="ECO:0000256" key="2">
    <source>
        <dbReference type="ARBA" id="ARBA00010790"/>
    </source>
</evidence>
<feature type="binding site" evidence="7">
    <location>
        <position position="98"/>
    </location>
    <ligand>
        <name>FAD</name>
        <dbReference type="ChEBI" id="CHEBI:57692"/>
    </ligand>
</feature>
<evidence type="ECO:0000313" key="11">
    <source>
        <dbReference type="EMBL" id="KAF7546314.1"/>
    </source>
</evidence>
<dbReference type="Pfam" id="PF05199">
    <property type="entry name" value="GMC_oxred_C"/>
    <property type="match status" value="1"/>
</dbReference>
<dbReference type="SUPFAM" id="SSF51905">
    <property type="entry name" value="FAD/NAD(P)-binding domain"/>
    <property type="match status" value="1"/>
</dbReference>
<comment type="similarity">
    <text evidence="2 8">Belongs to the GMC oxidoreductase family.</text>
</comment>
<dbReference type="PANTHER" id="PTHR11552">
    <property type="entry name" value="GLUCOSE-METHANOL-CHOLINE GMC OXIDOREDUCTASE"/>
    <property type="match status" value="1"/>
</dbReference>
<feature type="binding site" evidence="7">
    <location>
        <position position="244"/>
    </location>
    <ligand>
        <name>FAD</name>
        <dbReference type="ChEBI" id="CHEBI:57692"/>
    </ligand>
</feature>
<dbReference type="EMBL" id="JAANBB010000218">
    <property type="protein sequence ID" value="KAF7546314.1"/>
    <property type="molecule type" value="Genomic_DNA"/>
</dbReference>
<keyword evidence="4 7" id="KW-0274">FAD</keyword>
<evidence type="ECO:0000256" key="5">
    <source>
        <dbReference type="ARBA" id="ARBA00023002"/>
    </source>
</evidence>
<sequence length="611" mass="65877">MKSAPQTVNADDFSSRTFDFLIVGGGTAGLAVAARLAEADSSFTVGVLEAGGVTEDDEDIDIPGHYGRSLGGSLDWHLETVPQQGLGGRSLPWPRGKVLGGTSALNYMAWNRASRDDYDAWEALGNTGWGWDGILPFFKKSETFHSPSLDVQKRYDVSHDADTFGQSGPIQVSYPTDYSPSHSLWHNTLNAVGIKTNSSHVGGSNVGVWTTVNAVDPRSAIRSYSTDYCSPAAANLHILTHATVNEVVVQDVDGQYVATGIRFACQGKEHVVSVSREVILSAGSVKSPQILELSGIGNPKVLAQANVPVKVASPTVGENLQDHLMLATIFEVDPLLANRDDLQKDEKLRAAAREQYARDATGPLTILPVSLSYVPLAHFLSEETLAGLFTKADGLTVFDAEKKAILKKRLDGHANLGQIEYLFDLGNWSPYFKGEDGKKYGTMLQILQYPFSVGSIHIRPTDDRSATAEDKPVIDPQYYGGAHGALDAEVMKQCARFLQQKIVQTEPLAGIIRAPASPSAATIADEDRLSEWIVQNTITDWHPVGTCGMGGRAGIQGGVVDERLRVYGVKGLRVVDASVMPLQISAHIQATIYAIAEKGAHMIIEDARDAK</sequence>
<reference evidence="11" key="1">
    <citation type="submission" date="2020-03" db="EMBL/GenBank/DDBJ databases">
        <title>Draft Genome Sequence of Cylindrodendrum hubeiense.</title>
        <authorList>
            <person name="Buettner E."/>
            <person name="Kellner H."/>
        </authorList>
    </citation>
    <scope>NUCLEOTIDE SEQUENCE</scope>
    <source>
        <strain evidence="11">IHI 201604</strain>
    </source>
</reference>
<comment type="cofactor">
    <cofactor evidence="1 7">
        <name>FAD</name>
        <dbReference type="ChEBI" id="CHEBI:57692"/>
    </cofactor>
</comment>
<dbReference type="SUPFAM" id="SSF54373">
    <property type="entry name" value="FAD-linked reductases, C-terminal domain"/>
    <property type="match status" value="1"/>
</dbReference>
<dbReference type="PIRSF" id="PIRSF000137">
    <property type="entry name" value="Alcohol_oxidase"/>
    <property type="match status" value="1"/>
</dbReference>
<evidence type="ECO:0000259" key="9">
    <source>
        <dbReference type="PROSITE" id="PS00623"/>
    </source>
</evidence>
<evidence type="ECO:0000256" key="8">
    <source>
        <dbReference type="RuleBase" id="RU003968"/>
    </source>
</evidence>
<keyword evidence="3 8" id="KW-0285">Flavoprotein</keyword>
<comment type="caution">
    <text evidence="11">The sequence shown here is derived from an EMBL/GenBank/DDBJ whole genome shotgun (WGS) entry which is preliminary data.</text>
</comment>
<feature type="active site" description="Proton acceptor" evidence="6">
    <location>
        <position position="587"/>
    </location>
</feature>
<evidence type="ECO:0000256" key="3">
    <source>
        <dbReference type="ARBA" id="ARBA00022630"/>
    </source>
</evidence>
<dbReference type="GO" id="GO:0050660">
    <property type="term" value="F:flavin adenine dinucleotide binding"/>
    <property type="evidence" value="ECO:0007669"/>
    <property type="project" value="InterPro"/>
</dbReference>
<dbReference type="Gene3D" id="3.30.560.10">
    <property type="entry name" value="Glucose Oxidase, domain 3"/>
    <property type="match status" value="1"/>
</dbReference>
<dbReference type="PROSITE" id="PS00624">
    <property type="entry name" value="GMC_OXRED_2"/>
    <property type="match status" value="1"/>
</dbReference>
<proteinExistence type="inferred from homology"/>
<dbReference type="Proteomes" id="UP000722485">
    <property type="component" value="Unassembled WGS sequence"/>
</dbReference>
<evidence type="ECO:0000256" key="7">
    <source>
        <dbReference type="PIRSR" id="PIRSR000137-2"/>
    </source>
</evidence>
<dbReference type="AlphaFoldDB" id="A0A9P5L8Y1"/>
<evidence type="ECO:0000256" key="6">
    <source>
        <dbReference type="PIRSR" id="PIRSR000137-1"/>
    </source>
</evidence>